<dbReference type="Proteomes" id="UP001597297">
    <property type="component" value="Unassembled WGS sequence"/>
</dbReference>
<evidence type="ECO:0000313" key="1">
    <source>
        <dbReference type="EMBL" id="MFD2277708.1"/>
    </source>
</evidence>
<accession>A0ABW5E6K2</accession>
<dbReference type="EMBL" id="JBHUJC010000043">
    <property type="protein sequence ID" value="MFD2277708.1"/>
    <property type="molecule type" value="Genomic_DNA"/>
</dbReference>
<organism evidence="1 2">
    <name type="scientific">Rubritalea spongiae</name>
    <dbReference type="NCBI Taxonomy" id="430797"/>
    <lineage>
        <taxon>Bacteria</taxon>
        <taxon>Pseudomonadati</taxon>
        <taxon>Verrucomicrobiota</taxon>
        <taxon>Verrucomicrobiia</taxon>
        <taxon>Verrucomicrobiales</taxon>
        <taxon>Rubritaleaceae</taxon>
        <taxon>Rubritalea</taxon>
    </lineage>
</organism>
<reference evidence="2" key="1">
    <citation type="journal article" date="2019" name="Int. J. Syst. Evol. Microbiol.">
        <title>The Global Catalogue of Microorganisms (GCM) 10K type strain sequencing project: providing services to taxonomists for standard genome sequencing and annotation.</title>
        <authorList>
            <consortium name="The Broad Institute Genomics Platform"/>
            <consortium name="The Broad Institute Genome Sequencing Center for Infectious Disease"/>
            <person name="Wu L."/>
            <person name="Ma J."/>
        </authorList>
    </citation>
    <scope>NUCLEOTIDE SEQUENCE [LARGE SCALE GENOMIC DNA]</scope>
    <source>
        <strain evidence="2">JCM 16545</strain>
    </source>
</reference>
<evidence type="ECO:0000313" key="2">
    <source>
        <dbReference type="Proteomes" id="UP001597297"/>
    </source>
</evidence>
<name>A0ABW5E6K2_9BACT</name>
<proteinExistence type="predicted"/>
<dbReference type="RefSeq" id="WP_377093558.1">
    <property type="nucleotide sequence ID" value="NZ_JBHSJM010000001.1"/>
</dbReference>
<keyword evidence="2" id="KW-1185">Reference proteome</keyword>
<protein>
    <submittedName>
        <fullName evidence="1">Uncharacterized protein</fullName>
    </submittedName>
</protein>
<sequence>MQTAPDYSITDLVHGWRFKVTETAKNLFKAEGLHLYGEKICIENSNNPNNALNACAQAARDYNAGSFLPNKSR</sequence>
<gene>
    <name evidence="1" type="ORF">ACFSQZ_14665</name>
</gene>
<comment type="caution">
    <text evidence="1">The sequence shown here is derived from an EMBL/GenBank/DDBJ whole genome shotgun (WGS) entry which is preliminary data.</text>
</comment>